<name>A0A6N2RM13_9FIRM</name>
<dbReference type="AlphaFoldDB" id="A0A6N2RM13"/>
<dbReference type="PROSITE" id="PS51063">
    <property type="entry name" value="HTH_CRP_2"/>
    <property type="match status" value="1"/>
</dbReference>
<dbReference type="EMBL" id="CACRSQ010000002">
    <property type="protein sequence ID" value="VYS81211.1"/>
    <property type="molecule type" value="Genomic_DNA"/>
</dbReference>
<dbReference type="InterPro" id="IPR012318">
    <property type="entry name" value="HTH_CRP"/>
</dbReference>
<reference evidence="4" key="1">
    <citation type="submission" date="2019-11" db="EMBL/GenBank/DDBJ databases">
        <authorList>
            <person name="Feng L."/>
        </authorList>
    </citation>
    <scope>NUCLEOTIDE SEQUENCE</scope>
    <source>
        <strain evidence="4">AcaccaeLFYP115</strain>
    </source>
</reference>
<evidence type="ECO:0000256" key="1">
    <source>
        <dbReference type="ARBA" id="ARBA00023015"/>
    </source>
</evidence>
<dbReference type="PANTHER" id="PTHR24567:SF74">
    <property type="entry name" value="HTH-TYPE TRANSCRIPTIONAL REGULATOR ARCR"/>
    <property type="match status" value="1"/>
</dbReference>
<evidence type="ECO:0000313" key="4">
    <source>
        <dbReference type="EMBL" id="VYS81211.1"/>
    </source>
</evidence>
<organism evidence="4">
    <name type="scientific">Anaerostipes caccae</name>
    <dbReference type="NCBI Taxonomy" id="105841"/>
    <lineage>
        <taxon>Bacteria</taxon>
        <taxon>Bacillati</taxon>
        <taxon>Bacillota</taxon>
        <taxon>Clostridia</taxon>
        <taxon>Lachnospirales</taxon>
        <taxon>Lachnospiraceae</taxon>
        <taxon>Anaerostipes</taxon>
    </lineage>
</organism>
<proteinExistence type="predicted"/>
<dbReference type="SMART" id="SM00419">
    <property type="entry name" value="HTH_CRP"/>
    <property type="match status" value="1"/>
</dbReference>
<dbReference type="SUPFAM" id="SSF51206">
    <property type="entry name" value="cAMP-binding domain-like"/>
    <property type="match status" value="1"/>
</dbReference>
<keyword evidence="1" id="KW-0805">Transcription regulation</keyword>
<evidence type="ECO:0000256" key="2">
    <source>
        <dbReference type="ARBA" id="ARBA00023125"/>
    </source>
</evidence>
<keyword evidence="2" id="KW-0238">DNA-binding</keyword>
<dbReference type="SUPFAM" id="SSF46785">
    <property type="entry name" value="Winged helix' DNA-binding domain"/>
    <property type="match status" value="1"/>
</dbReference>
<dbReference type="InterPro" id="IPR000595">
    <property type="entry name" value="cNMP-bd_dom"/>
</dbReference>
<dbReference type="InterPro" id="IPR014710">
    <property type="entry name" value="RmlC-like_jellyroll"/>
</dbReference>
<dbReference type="Gene3D" id="1.10.10.10">
    <property type="entry name" value="Winged helix-like DNA-binding domain superfamily/Winged helix DNA-binding domain"/>
    <property type="match status" value="1"/>
</dbReference>
<keyword evidence="3" id="KW-0804">Transcription</keyword>
<dbReference type="GO" id="GO:0003677">
    <property type="term" value="F:DNA binding"/>
    <property type="evidence" value="ECO:0007669"/>
    <property type="project" value="UniProtKB-KW"/>
</dbReference>
<dbReference type="GeneID" id="69468310"/>
<evidence type="ECO:0000256" key="3">
    <source>
        <dbReference type="ARBA" id="ARBA00023163"/>
    </source>
</evidence>
<gene>
    <name evidence="4" type="primary">ntcA</name>
    <name evidence="4" type="ORF">ACLFYP115_00507</name>
</gene>
<accession>A0A6N2RM13</accession>
<dbReference type="GO" id="GO:0003700">
    <property type="term" value="F:DNA-binding transcription factor activity"/>
    <property type="evidence" value="ECO:0007669"/>
    <property type="project" value="TreeGrafter"/>
</dbReference>
<dbReference type="Pfam" id="PF13545">
    <property type="entry name" value="HTH_Crp_2"/>
    <property type="match status" value="1"/>
</dbReference>
<dbReference type="InterPro" id="IPR036390">
    <property type="entry name" value="WH_DNA-bd_sf"/>
</dbReference>
<dbReference type="Pfam" id="PF00027">
    <property type="entry name" value="cNMP_binding"/>
    <property type="match status" value="1"/>
</dbReference>
<dbReference type="InterPro" id="IPR036388">
    <property type="entry name" value="WH-like_DNA-bd_sf"/>
</dbReference>
<dbReference type="CDD" id="cd00038">
    <property type="entry name" value="CAP_ED"/>
    <property type="match status" value="1"/>
</dbReference>
<dbReference type="PROSITE" id="PS50042">
    <property type="entry name" value="CNMP_BINDING_3"/>
    <property type="match status" value="1"/>
</dbReference>
<dbReference type="InterPro" id="IPR050397">
    <property type="entry name" value="Env_Response_Regulators"/>
</dbReference>
<protein>
    <submittedName>
        <fullName evidence="4">Global nitrogen regulator</fullName>
    </submittedName>
</protein>
<dbReference type="Gene3D" id="2.60.120.10">
    <property type="entry name" value="Jelly Rolls"/>
    <property type="match status" value="1"/>
</dbReference>
<dbReference type="GO" id="GO:0005829">
    <property type="term" value="C:cytosol"/>
    <property type="evidence" value="ECO:0007669"/>
    <property type="project" value="TreeGrafter"/>
</dbReference>
<dbReference type="InterPro" id="IPR018490">
    <property type="entry name" value="cNMP-bd_dom_sf"/>
</dbReference>
<dbReference type="PANTHER" id="PTHR24567">
    <property type="entry name" value="CRP FAMILY TRANSCRIPTIONAL REGULATORY PROTEIN"/>
    <property type="match status" value="1"/>
</dbReference>
<sequence>MLTPRYFFANDFKQFYSYFLTQPHKKRFFRKGEFLWESGEPFQRIHYIISGAAQNYMEHENGHRKIISFHGEGTVFPGYHQHDYKIEQSLITTAVSDMNVLEFTKEQFRQMFETNPQLSANIVDWYSTYVNRLLYETAHQEYNSSLTRLCNLLYLLTGNETDHPDLYIDMTQDDLSDLLGISRIHVTRGLSQLREQEIILTRRKQIEIRDLPALTEYCSLETL</sequence>
<dbReference type="RefSeq" id="WP_006568071.1">
    <property type="nucleotide sequence ID" value="NZ_BAABRZ010000001.1"/>
</dbReference>